<evidence type="ECO:0000256" key="4">
    <source>
        <dbReference type="ARBA" id="ARBA00022729"/>
    </source>
</evidence>
<dbReference type="AlphaFoldDB" id="A0A1I7I495"/>
<dbReference type="Pfam" id="PF18911">
    <property type="entry name" value="PKD_4"/>
    <property type="match status" value="1"/>
</dbReference>
<feature type="chain" id="PRO_5010354614" evidence="10">
    <location>
        <begin position="22"/>
        <end position="503"/>
    </location>
</feature>
<feature type="domain" description="PKD" evidence="11">
    <location>
        <begin position="355"/>
        <end position="408"/>
    </location>
</feature>
<feature type="region of interest" description="Disordered" evidence="9">
    <location>
        <begin position="259"/>
        <end position="279"/>
    </location>
</feature>
<dbReference type="SUPFAM" id="SSF55486">
    <property type="entry name" value="Metalloproteases ('zincins'), catalytic domain"/>
    <property type="match status" value="1"/>
</dbReference>
<dbReference type="EMBL" id="FPCA01000002">
    <property type="protein sequence ID" value="SFU67759.1"/>
    <property type="molecule type" value="Genomic_DNA"/>
</dbReference>
<dbReference type="NCBIfam" id="TIGR04183">
    <property type="entry name" value="Por_Secre_tail"/>
    <property type="match status" value="1"/>
</dbReference>
<dbReference type="RefSeq" id="WP_068837684.1">
    <property type="nucleotide sequence ID" value="NZ_BMXC01000002.1"/>
</dbReference>
<feature type="signal peptide" evidence="10">
    <location>
        <begin position="1"/>
        <end position="21"/>
    </location>
</feature>
<feature type="compositionally biased region" description="Polar residues" evidence="9">
    <location>
        <begin position="268"/>
        <end position="277"/>
    </location>
</feature>
<dbReference type="Proteomes" id="UP000182491">
    <property type="component" value="Unassembled WGS sequence"/>
</dbReference>
<dbReference type="CDD" id="cd04275">
    <property type="entry name" value="ZnMc_pappalysin_like"/>
    <property type="match status" value="1"/>
</dbReference>
<dbReference type="Pfam" id="PF05572">
    <property type="entry name" value="Peptidase_M43"/>
    <property type="match status" value="1"/>
</dbReference>
<dbReference type="OrthoDB" id="6278496at2"/>
<proteinExistence type="inferred from homology"/>
<dbReference type="InterPro" id="IPR008754">
    <property type="entry name" value="Peptidase_M43"/>
</dbReference>
<dbReference type="InterPro" id="IPR026444">
    <property type="entry name" value="Secre_tail"/>
</dbReference>
<keyword evidence="6" id="KW-0862">Zinc</keyword>
<comment type="similarity">
    <text evidence="1">Belongs to the peptidase M43B family.</text>
</comment>
<keyword evidence="4 10" id="KW-0732">Signal</keyword>
<dbReference type="InterPro" id="IPR024079">
    <property type="entry name" value="MetalloPept_cat_dom_sf"/>
</dbReference>
<protein>
    <submittedName>
        <fullName evidence="12">Por secretion system C-terminal sorting domain-containing protein</fullName>
    </submittedName>
</protein>
<dbReference type="InterPro" id="IPR022409">
    <property type="entry name" value="PKD/Chitinase_dom"/>
</dbReference>
<evidence type="ECO:0000259" key="11">
    <source>
        <dbReference type="PROSITE" id="PS50093"/>
    </source>
</evidence>
<keyword evidence="7" id="KW-0482">Metalloprotease</keyword>
<dbReference type="PROSITE" id="PS50093">
    <property type="entry name" value="PKD"/>
    <property type="match status" value="1"/>
</dbReference>
<keyword evidence="3" id="KW-0479">Metal-binding</keyword>
<keyword evidence="13" id="KW-1185">Reference proteome</keyword>
<dbReference type="PANTHER" id="PTHR47466">
    <property type="match status" value="1"/>
</dbReference>
<reference evidence="13" key="1">
    <citation type="submission" date="2016-10" db="EMBL/GenBank/DDBJ databases">
        <authorList>
            <person name="Varghese N."/>
        </authorList>
    </citation>
    <scope>NUCLEOTIDE SEQUENCE [LARGE SCALE GENOMIC DNA]</scope>
    <source>
        <strain evidence="13">DSM 18820</strain>
    </source>
</reference>
<dbReference type="GO" id="GO:0006508">
    <property type="term" value="P:proteolysis"/>
    <property type="evidence" value="ECO:0007669"/>
    <property type="project" value="UniProtKB-KW"/>
</dbReference>
<gene>
    <name evidence="12" type="ORF">SAMN04487941_1903</name>
</gene>
<evidence type="ECO:0000256" key="2">
    <source>
        <dbReference type="ARBA" id="ARBA00022670"/>
    </source>
</evidence>
<evidence type="ECO:0000256" key="9">
    <source>
        <dbReference type="SAM" id="MobiDB-lite"/>
    </source>
</evidence>
<dbReference type="PANTHER" id="PTHR47466:SF1">
    <property type="entry name" value="METALLOPROTEASE MEP1 (AFU_ORTHOLOGUE AFUA_1G07730)-RELATED"/>
    <property type="match status" value="1"/>
</dbReference>
<dbReference type="Gene3D" id="2.60.40.10">
    <property type="entry name" value="Immunoglobulins"/>
    <property type="match status" value="1"/>
</dbReference>
<evidence type="ECO:0000256" key="5">
    <source>
        <dbReference type="ARBA" id="ARBA00022801"/>
    </source>
</evidence>
<evidence type="ECO:0000256" key="7">
    <source>
        <dbReference type="ARBA" id="ARBA00023049"/>
    </source>
</evidence>
<evidence type="ECO:0000256" key="8">
    <source>
        <dbReference type="ARBA" id="ARBA00023157"/>
    </source>
</evidence>
<dbReference type="InterPro" id="IPR035986">
    <property type="entry name" value="PKD_dom_sf"/>
</dbReference>
<evidence type="ECO:0000256" key="1">
    <source>
        <dbReference type="ARBA" id="ARBA00008721"/>
    </source>
</evidence>
<evidence type="ECO:0000313" key="13">
    <source>
        <dbReference type="Proteomes" id="UP000182491"/>
    </source>
</evidence>
<dbReference type="GO" id="GO:0008237">
    <property type="term" value="F:metallopeptidase activity"/>
    <property type="evidence" value="ECO:0007669"/>
    <property type="project" value="UniProtKB-KW"/>
</dbReference>
<organism evidence="12 13">
    <name type="scientific">Pontibacter akesuensis</name>
    <dbReference type="NCBI Taxonomy" id="388950"/>
    <lineage>
        <taxon>Bacteria</taxon>
        <taxon>Pseudomonadati</taxon>
        <taxon>Bacteroidota</taxon>
        <taxon>Cytophagia</taxon>
        <taxon>Cytophagales</taxon>
        <taxon>Hymenobacteraceae</taxon>
        <taxon>Pontibacter</taxon>
    </lineage>
</organism>
<evidence type="ECO:0000313" key="12">
    <source>
        <dbReference type="EMBL" id="SFU67759.1"/>
    </source>
</evidence>
<sequence length="503" mass="55418">MMRVFALIILCCLGFTLTGLAQTAPASGTRSCATEAFGKVLQVQNPQYQQQVEQAQQAVQQQLSRQGQWQNLRAATVITIPVVFHVVYNKAEENISEEQILSQLAVLNSDFRRLNADAMNTPAYFQDFAADTRIEFCLATIDPAGNPTNGITRTKTSKKDFDYIFDYIKKSAHGGINAWDRNQYLNIWTGNIKDDVLGYAALPGGVPAAQDGVVLHFAAVGAAPANPFDWDFNMGRTATHEVGHWLGLGHIWGTEDDSCSDDDGISDTPSQKNSTYGCPSGIEDSCDNGPNGNMYQNYMDYSSDACMNLFTKGQAAYMEAVLNTSRSSLLNSLACIGTIRSDFGTKLKSDTLLIAGKKIDFADASQGTRPTEWYWEFEGGVPATSTQQHPVVTYPQPGLYDVTLTVSNGRLTSTEVKEDFVKVTVSDLTVYPNPTSDYLIIEQPARILVRHVELLNSVGKMVVAADVRERVLRLDVRHLQSGVYFLRLTSTNGTEIRKINIIR</sequence>
<dbReference type="Gene3D" id="3.40.390.10">
    <property type="entry name" value="Collagenase (Catalytic Domain)"/>
    <property type="match status" value="1"/>
</dbReference>
<keyword evidence="8" id="KW-1015">Disulfide bond</keyword>
<dbReference type="SMART" id="SM00089">
    <property type="entry name" value="PKD"/>
    <property type="match status" value="1"/>
</dbReference>
<keyword evidence="2" id="KW-0645">Protease</keyword>
<keyword evidence="5" id="KW-0378">Hydrolase</keyword>
<dbReference type="SUPFAM" id="SSF49299">
    <property type="entry name" value="PKD domain"/>
    <property type="match status" value="1"/>
</dbReference>
<dbReference type="InterPro" id="IPR000601">
    <property type="entry name" value="PKD_dom"/>
</dbReference>
<evidence type="ECO:0000256" key="6">
    <source>
        <dbReference type="ARBA" id="ARBA00022833"/>
    </source>
</evidence>
<dbReference type="CDD" id="cd00146">
    <property type="entry name" value="PKD"/>
    <property type="match status" value="1"/>
</dbReference>
<dbReference type="STRING" id="388950.GCA_001611675_01640"/>
<name>A0A1I7I495_9BACT</name>
<dbReference type="Pfam" id="PF18962">
    <property type="entry name" value="Por_Secre_tail"/>
    <property type="match status" value="1"/>
</dbReference>
<evidence type="ECO:0000256" key="10">
    <source>
        <dbReference type="SAM" id="SignalP"/>
    </source>
</evidence>
<evidence type="ECO:0000256" key="3">
    <source>
        <dbReference type="ARBA" id="ARBA00022723"/>
    </source>
</evidence>
<accession>A0A1I7I495</accession>
<dbReference type="GO" id="GO:0046872">
    <property type="term" value="F:metal ion binding"/>
    <property type="evidence" value="ECO:0007669"/>
    <property type="project" value="UniProtKB-KW"/>
</dbReference>
<dbReference type="InterPro" id="IPR013783">
    <property type="entry name" value="Ig-like_fold"/>
</dbReference>